<dbReference type="Pfam" id="PF03780">
    <property type="entry name" value="Asp23"/>
    <property type="match status" value="1"/>
</dbReference>
<dbReference type="PANTHER" id="PTHR34297:SF2">
    <property type="entry name" value="ASP23_GLS24 FAMILY ENVELOPE STRESS RESPONSE PROTEIN"/>
    <property type="match status" value="1"/>
</dbReference>
<protein>
    <submittedName>
        <fullName evidence="2">Uncharacterized conserved protein YloU, alkaline shock protein (Asp23) family</fullName>
    </submittedName>
</protein>
<dbReference type="AlphaFoldDB" id="A0A1H9YY76"/>
<dbReference type="OrthoDB" id="9791482at2"/>
<gene>
    <name evidence="2" type="ORF">SAMN03080614_100592</name>
</gene>
<organism evidence="2 3">
    <name type="scientific">Anaerobranca gottschalkii DSM 13577</name>
    <dbReference type="NCBI Taxonomy" id="1120990"/>
    <lineage>
        <taxon>Bacteria</taxon>
        <taxon>Bacillati</taxon>
        <taxon>Bacillota</taxon>
        <taxon>Clostridia</taxon>
        <taxon>Eubacteriales</taxon>
        <taxon>Proteinivoracaceae</taxon>
        <taxon>Anaerobranca</taxon>
    </lineage>
</organism>
<evidence type="ECO:0000256" key="1">
    <source>
        <dbReference type="ARBA" id="ARBA00005721"/>
    </source>
</evidence>
<evidence type="ECO:0000313" key="2">
    <source>
        <dbReference type="EMBL" id="SES74135.1"/>
    </source>
</evidence>
<comment type="similarity">
    <text evidence="1">Belongs to the asp23 family.</text>
</comment>
<dbReference type="STRING" id="1120990.SAMN03080614_100592"/>
<dbReference type="EMBL" id="FOIF01000005">
    <property type="protein sequence ID" value="SES74135.1"/>
    <property type="molecule type" value="Genomic_DNA"/>
</dbReference>
<dbReference type="RefSeq" id="WP_091348974.1">
    <property type="nucleotide sequence ID" value="NZ_FOIF01000005.1"/>
</dbReference>
<name>A0A1H9YY76_9FIRM</name>
<sequence>MEFTNEFGTVSIHKDVIATIAGASALECYGLIGMYSRNNVKDGFSELLGLENLNKGVEIKSVDGEIIIDLYIVVTYGTKINEVAYNVIDKVKYTVESITGLTVAQVNVNVQGVRVINS</sequence>
<evidence type="ECO:0000313" key="3">
    <source>
        <dbReference type="Proteomes" id="UP000243819"/>
    </source>
</evidence>
<dbReference type="Proteomes" id="UP000243819">
    <property type="component" value="Unassembled WGS sequence"/>
</dbReference>
<dbReference type="PANTHER" id="PTHR34297">
    <property type="entry name" value="HYPOTHETICAL CYTOSOLIC PROTEIN-RELATED"/>
    <property type="match status" value="1"/>
</dbReference>
<dbReference type="InterPro" id="IPR005531">
    <property type="entry name" value="Asp23"/>
</dbReference>
<keyword evidence="3" id="KW-1185">Reference proteome</keyword>
<proteinExistence type="inferred from homology"/>
<accession>A0A1H9YY76</accession>
<reference evidence="3" key="1">
    <citation type="submission" date="2016-10" db="EMBL/GenBank/DDBJ databases">
        <authorList>
            <person name="Varghese N."/>
            <person name="Submissions S."/>
        </authorList>
    </citation>
    <scope>NUCLEOTIDE SEQUENCE [LARGE SCALE GENOMIC DNA]</scope>
    <source>
        <strain evidence="3">DSM 13577</strain>
    </source>
</reference>